<protein>
    <recommendedName>
        <fullName evidence="2">site-specific DNA-methyltransferase (adenine-specific)</fullName>
        <ecNumber evidence="2">2.1.1.72</ecNumber>
    </recommendedName>
</protein>
<dbReference type="Pfam" id="PF02086">
    <property type="entry name" value="MethyltransfD12"/>
    <property type="match status" value="1"/>
</dbReference>
<feature type="binding site" evidence="7">
    <location>
        <position position="14"/>
    </location>
    <ligand>
        <name>S-adenosyl-L-methionine</name>
        <dbReference type="ChEBI" id="CHEBI:59789"/>
    </ligand>
</feature>
<gene>
    <name evidence="8" type="primary">dam</name>
    <name evidence="8" type="ORF">ZNDK_0742</name>
</gene>
<dbReference type="Gene3D" id="3.40.50.150">
    <property type="entry name" value="Vaccinia Virus protein VP39"/>
    <property type="match status" value="1"/>
</dbReference>
<evidence type="ECO:0000256" key="4">
    <source>
        <dbReference type="ARBA" id="ARBA00022679"/>
    </source>
</evidence>
<dbReference type="InterPro" id="IPR029063">
    <property type="entry name" value="SAM-dependent_MTases_sf"/>
</dbReference>
<feature type="binding site" evidence="7">
    <location>
        <position position="60"/>
    </location>
    <ligand>
        <name>S-adenosyl-L-methionine</name>
        <dbReference type="ChEBI" id="CHEBI:59789"/>
    </ligand>
</feature>
<evidence type="ECO:0000256" key="5">
    <source>
        <dbReference type="ARBA" id="ARBA00022691"/>
    </source>
</evidence>
<feature type="binding site" evidence="7">
    <location>
        <position position="18"/>
    </location>
    <ligand>
        <name>S-adenosyl-L-methionine</name>
        <dbReference type="ChEBI" id="CHEBI:59789"/>
    </ligand>
</feature>
<dbReference type="InterPro" id="IPR012327">
    <property type="entry name" value="MeTrfase_D12"/>
</dbReference>
<evidence type="ECO:0000313" key="8">
    <source>
        <dbReference type="EMBL" id="GFH62971.1"/>
    </source>
</evidence>
<dbReference type="AlphaFoldDB" id="A0A6L2R5X6"/>
<dbReference type="EC" id="2.1.1.72" evidence="2"/>
<comment type="catalytic activity">
    <reaction evidence="6">
        <text>a 2'-deoxyadenosine in DNA + S-adenosyl-L-methionine = an N(6)-methyl-2'-deoxyadenosine in DNA + S-adenosyl-L-homocysteine + H(+)</text>
        <dbReference type="Rhea" id="RHEA:15197"/>
        <dbReference type="Rhea" id="RHEA-COMP:12418"/>
        <dbReference type="Rhea" id="RHEA-COMP:12419"/>
        <dbReference type="ChEBI" id="CHEBI:15378"/>
        <dbReference type="ChEBI" id="CHEBI:57856"/>
        <dbReference type="ChEBI" id="CHEBI:59789"/>
        <dbReference type="ChEBI" id="CHEBI:90615"/>
        <dbReference type="ChEBI" id="CHEBI:90616"/>
        <dbReference type="EC" id="2.1.1.72"/>
    </reaction>
</comment>
<evidence type="ECO:0000256" key="2">
    <source>
        <dbReference type="ARBA" id="ARBA00011900"/>
    </source>
</evidence>
<evidence type="ECO:0000256" key="3">
    <source>
        <dbReference type="ARBA" id="ARBA00022603"/>
    </source>
</evidence>
<reference evidence="8 9" key="1">
    <citation type="journal article" date="2020" name="ISME J.">
        <title>Parallel Reductive Genome Evolution in Desulfovibrio Ectosymbionts Independently Acquired by Trichonympha Protists in the Termite Gut.</title>
        <authorList>
            <person name="Takeuchi M."/>
            <person name="Kuwahara H."/>
            <person name="Murakami T."/>
            <person name="Takahashi K."/>
            <person name="Kajitani R."/>
            <person name="Toyoda A."/>
            <person name="Itoh T."/>
            <person name="Ohkuma M."/>
            <person name="Hongoh Y."/>
        </authorList>
    </citation>
    <scope>NUCLEOTIDE SEQUENCE [LARGE SCALE GENOMIC DNA]</scope>
    <source>
        <strain evidence="8">ZnDsv-02</strain>
    </source>
</reference>
<dbReference type="GO" id="GO:1904047">
    <property type="term" value="F:S-adenosyl-L-methionine binding"/>
    <property type="evidence" value="ECO:0007669"/>
    <property type="project" value="TreeGrafter"/>
</dbReference>
<dbReference type="PRINTS" id="PR00505">
    <property type="entry name" value="D12N6MTFRASE"/>
</dbReference>
<comment type="caution">
    <text evidence="8">The sequence shown here is derived from an EMBL/GenBank/DDBJ whole genome shotgun (WGS) entry which is preliminary data.</text>
</comment>
<name>A0A6L2R5X6_9BACT</name>
<sequence>MPKTNALVKPYLKWAGGKRQLLPEIQKFIPPLNKCRYYEPFIGAGAVFFDMQPKKATINDLNLQLMLTYDSIRLHIDDLIDVLKIHKKNNSEDYFYKVREQDRDEDAFGKLSAVEKSARLIYLNKTCYNGLYRVNAQGLFNAPYGRYQKPAICDEPVLRAIHKYFSDSDLKITHVDFEDAVKSADEHSFVYFDPPYHSPDNTNFTGYQAGRFDEDEQARLGDVFAKLTERGVRCLLSNSDTKFIRRIYQSDRYEIIPVLAKRAINSDAAGRGNVKELLIKNWR</sequence>
<organism evidence="8 9">
    <name type="scientific">Candidatus Desulfovibrio kirbyi</name>
    <dbReference type="NCBI Taxonomy" id="2696086"/>
    <lineage>
        <taxon>Bacteria</taxon>
        <taxon>Pseudomonadati</taxon>
        <taxon>Thermodesulfobacteriota</taxon>
        <taxon>Desulfovibrionia</taxon>
        <taxon>Desulfovibrionales</taxon>
        <taxon>Desulfovibrionaceae</taxon>
        <taxon>Desulfovibrio</taxon>
    </lineage>
</organism>
<dbReference type="EMBL" id="BLLL01000007">
    <property type="protein sequence ID" value="GFH62971.1"/>
    <property type="molecule type" value="Genomic_DNA"/>
</dbReference>
<dbReference type="PIRSF" id="PIRSF000398">
    <property type="entry name" value="M_m6A_EcoRV"/>
    <property type="match status" value="1"/>
</dbReference>
<evidence type="ECO:0000256" key="6">
    <source>
        <dbReference type="ARBA" id="ARBA00047942"/>
    </source>
</evidence>
<dbReference type="InterPro" id="IPR012263">
    <property type="entry name" value="M_m6A_EcoRV"/>
</dbReference>
<evidence type="ECO:0000313" key="9">
    <source>
        <dbReference type="Proteomes" id="UP000505077"/>
    </source>
</evidence>
<evidence type="ECO:0000256" key="7">
    <source>
        <dbReference type="PIRSR" id="PIRSR000398-1"/>
    </source>
</evidence>
<dbReference type="GO" id="GO:0043565">
    <property type="term" value="F:sequence-specific DNA binding"/>
    <property type="evidence" value="ECO:0007669"/>
    <property type="project" value="TreeGrafter"/>
</dbReference>
<keyword evidence="5" id="KW-0949">S-adenosyl-L-methionine</keyword>
<dbReference type="PANTHER" id="PTHR30481">
    <property type="entry name" value="DNA ADENINE METHYLASE"/>
    <property type="match status" value="1"/>
</dbReference>
<dbReference type="InterPro" id="IPR023095">
    <property type="entry name" value="Ade_MeTrfase_dom_2"/>
</dbReference>
<accession>A0A6L2R5X6</accession>
<dbReference type="GO" id="GO:0009007">
    <property type="term" value="F:site-specific DNA-methyltransferase (adenine-specific) activity"/>
    <property type="evidence" value="ECO:0007669"/>
    <property type="project" value="UniProtKB-EC"/>
</dbReference>
<dbReference type="NCBIfam" id="TIGR00571">
    <property type="entry name" value="dam"/>
    <property type="match status" value="1"/>
</dbReference>
<dbReference type="GO" id="GO:0032259">
    <property type="term" value="P:methylation"/>
    <property type="evidence" value="ECO:0007669"/>
    <property type="project" value="UniProtKB-KW"/>
</dbReference>
<keyword evidence="3 8" id="KW-0489">Methyltransferase</keyword>
<dbReference type="GO" id="GO:0009307">
    <property type="term" value="P:DNA restriction-modification system"/>
    <property type="evidence" value="ECO:0007669"/>
    <property type="project" value="InterPro"/>
</dbReference>
<dbReference type="PANTHER" id="PTHR30481:SF3">
    <property type="entry name" value="DNA ADENINE METHYLASE"/>
    <property type="match status" value="1"/>
</dbReference>
<dbReference type="Proteomes" id="UP000505077">
    <property type="component" value="Unassembled WGS sequence"/>
</dbReference>
<feature type="binding site" evidence="7">
    <location>
        <position position="193"/>
    </location>
    <ligand>
        <name>S-adenosyl-L-methionine</name>
        <dbReference type="ChEBI" id="CHEBI:59789"/>
    </ligand>
</feature>
<evidence type="ECO:0000256" key="1">
    <source>
        <dbReference type="ARBA" id="ARBA00006594"/>
    </source>
</evidence>
<proteinExistence type="inferred from homology"/>
<keyword evidence="4" id="KW-0808">Transferase</keyword>
<dbReference type="SUPFAM" id="SSF53335">
    <property type="entry name" value="S-adenosyl-L-methionine-dependent methyltransferases"/>
    <property type="match status" value="1"/>
</dbReference>
<comment type="similarity">
    <text evidence="1">Belongs to the N(4)/N(6)-methyltransferase family.</text>
</comment>
<dbReference type="GO" id="GO:0006298">
    <property type="term" value="P:mismatch repair"/>
    <property type="evidence" value="ECO:0007669"/>
    <property type="project" value="TreeGrafter"/>
</dbReference>
<dbReference type="Gene3D" id="1.10.1020.10">
    <property type="entry name" value="Adenine-specific Methyltransferase, Domain 2"/>
    <property type="match status" value="1"/>
</dbReference>